<dbReference type="AlphaFoldDB" id="A0A382FWU1"/>
<dbReference type="EMBL" id="UINC01052316">
    <property type="protein sequence ID" value="SVB67508.1"/>
    <property type="molecule type" value="Genomic_DNA"/>
</dbReference>
<organism evidence="9">
    <name type="scientific">marine metagenome</name>
    <dbReference type="NCBI Taxonomy" id="408172"/>
    <lineage>
        <taxon>unclassified sequences</taxon>
        <taxon>metagenomes</taxon>
        <taxon>ecological metagenomes</taxon>
    </lineage>
</organism>
<reference evidence="9" key="1">
    <citation type="submission" date="2018-05" db="EMBL/GenBank/DDBJ databases">
        <authorList>
            <person name="Lanie J.A."/>
            <person name="Ng W.-L."/>
            <person name="Kazmierczak K.M."/>
            <person name="Andrzejewski T.M."/>
            <person name="Davidsen T.M."/>
            <person name="Wayne K.J."/>
            <person name="Tettelin H."/>
            <person name="Glass J.I."/>
            <person name="Rusch D."/>
            <person name="Podicherti R."/>
            <person name="Tsui H.-C.T."/>
            <person name="Winkler M.E."/>
        </authorList>
    </citation>
    <scope>NUCLEOTIDE SEQUENCE</scope>
</reference>
<dbReference type="InterPro" id="IPR005248">
    <property type="entry name" value="NadD/NMNAT"/>
</dbReference>
<evidence type="ECO:0000256" key="6">
    <source>
        <dbReference type="ARBA" id="ARBA00022840"/>
    </source>
</evidence>
<dbReference type="InterPro" id="IPR014729">
    <property type="entry name" value="Rossmann-like_a/b/a_fold"/>
</dbReference>
<dbReference type="GO" id="GO:0016779">
    <property type="term" value="F:nucleotidyltransferase activity"/>
    <property type="evidence" value="ECO:0007669"/>
    <property type="project" value="UniProtKB-KW"/>
</dbReference>
<evidence type="ECO:0000256" key="3">
    <source>
        <dbReference type="ARBA" id="ARBA00022679"/>
    </source>
</evidence>
<name>A0A382FWU1_9ZZZZ</name>
<evidence type="ECO:0000256" key="2">
    <source>
        <dbReference type="ARBA" id="ARBA00022642"/>
    </source>
</evidence>
<gene>
    <name evidence="9" type="ORF">METZ01_LOCUS220362</name>
</gene>
<evidence type="ECO:0000256" key="5">
    <source>
        <dbReference type="ARBA" id="ARBA00022741"/>
    </source>
</evidence>
<evidence type="ECO:0000256" key="8">
    <source>
        <dbReference type="SAM" id="MobiDB-lite"/>
    </source>
</evidence>
<evidence type="ECO:0000256" key="1">
    <source>
        <dbReference type="ARBA" id="ARBA00004790"/>
    </source>
</evidence>
<dbReference type="GO" id="GO:0009435">
    <property type="term" value="P:NAD+ biosynthetic process"/>
    <property type="evidence" value="ECO:0007669"/>
    <property type="project" value="UniProtKB-UniPathway"/>
</dbReference>
<dbReference type="GO" id="GO:0005524">
    <property type="term" value="F:ATP binding"/>
    <property type="evidence" value="ECO:0007669"/>
    <property type="project" value="UniProtKB-KW"/>
</dbReference>
<keyword evidence="3" id="KW-0808">Transferase</keyword>
<sequence length="121" mass="13744">MAAIEGLEGQEISDLELNREGPSYSVDTLRELRSERPGGRPVLILGSDQFENLRRWREAPELGFLTDLCVVARDDVDPERLQPGVDIEWSLSSLPRVKISSSEIRKRRREGRPYQSLVPEG</sequence>
<feature type="region of interest" description="Disordered" evidence="8">
    <location>
        <begin position="102"/>
        <end position="121"/>
    </location>
</feature>
<keyword evidence="2" id="KW-0662">Pyridine nucleotide biosynthesis</keyword>
<dbReference type="CDD" id="cd02165">
    <property type="entry name" value="NMNAT"/>
    <property type="match status" value="1"/>
</dbReference>
<dbReference type="PANTHER" id="PTHR39321">
    <property type="entry name" value="NICOTINATE-NUCLEOTIDE ADENYLYLTRANSFERASE-RELATED"/>
    <property type="match status" value="1"/>
</dbReference>
<evidence type="ECO:0000256" key="7">
    <source>
        <dbReference type="ARBA" id="ARBA00023027"/>
    </source>
</evidence>
<accession>A0A382FWU1</accession>
<feature type="non-terminal residue" evidence="9">
    <location>
        <position position="121"/>
    </location>
</feature>
<evidence type="ECO:0000256" key="4">
    <source>
        <dbReference type="ARBA" id="ARBA00022695"/>
    </source>
</evidence>
<keyword evidence="4" id="KW-0548">Nucleotidyltransferase</keyword>
<evidence type="ECO:0008006" key="10">
    <source>
        <dbReference type="Google" id="ProtNLM"/>
    </source>
</evidence>
<dbReference type="PANTHER" id="PTHR39321:SF3">
    <property type="entry name" value="PHOSPHOPANTETHEINE ADENYLYLTRANSFERASE"/>
    <property type="match status" value="1"/>
</dbReference>
<dbReference type="UniPathway" id="UPA00253"/>
<protein>
    <recommendedName>
        <fullName evidence="10">Cytidyltransferase-like domain-containing protein</fullName>
    </recommendedName>
</protein>
<evidence type="ECO:0000313" key="9">
    <source>
        <dbReference type="EMBL" id="SVB67508.1"/>
    </source>
</evidence>
<proteinExistence type="predicted"/>
<comment type="pathway">
    <text evidence="1">Cofactor biosynthesis; NAD(+) biosynthesis.</text>
</comment>
<dbReference type="SUPFAM" id="SSF52374">
    <property type="entry name" value="Nucleotidylyl transferase"/>
    <property type="match status" value="1"/>
</dbReference>
<keyword evidence="6" id="KW-0067">ATP-binding</keyword>
<dbReference type="Gene3D" id="3.40.50.620">
    <property type="entry name" value="HUPs"/>
    <property type="match status" value="1"/>
</dbReference>
<keyword evidence="5" id="KW-0547">Nucleotide-binding</keyword>
<keyword evidence="7" id="KW-0520">NAD</keyword>